<comment type="caution">
    <text evidence="2">The sequence shown here is derived from an EMBL/GenBank/DDBJ whole genome shotgun (WGS) entry which is preliminary data.</text>
</comment>
<organism evidence="2 3">
    <name type="scientific">Mycobacteroides franklinii</name>
    <dbReference type="NCBI Taxonomy" id="948102"/>
    <lineage>
        <taxon>Bacteria</taxon>
        <taxon>Bacillati</taxon>
        <taxon>Actinomycetota</taxon>
        <taxon>Actinomycetes</taxon>
        <taxon>Mycobacteriales</taxon>
        <taxon>Mycobacteriaceae</taxon>
        <taxon>Mycobacteroides</taxon>
    </lineage>
</organism>
<gene>
    <name evidence="2" type="ORF">EJ571_21540</name>
</gene>
<reference evidence="2 3" key="1">
    <citation type="journal article" date="2019" name="Sci. Rep.">
        <title>Extended insight into the Mycobacterium chelonae-abscessus complex through whole genome sequencing of Mycobacterium salmoniphilum outbreak and Mycobacterium salmoniphilum-like strains.</title>
        <authorList>
            <person name="Behra P.R.K."/>
            <person name="Das S."/>
            <person name="Pettersson B.M.F."/>
            <person name="Shirreff L."/>
            <person name="DuCote T."/>
            <person name="Jacobsson K.G."/>
            <person name="Ennis D.G."/>
            <person name="Kirsebom L.A."/>
        </authorList>
    </citation>
    <scope>NUCLEOTIDE SEQUENCE [LARGE SCALE GENOMIC DNA]</scope>
    <source>
        <strain evidence="2 3">DSM 45524</strain>
    </source>
</reference>
<dbReference type="EMBL" id="RXLR01000019">
    <property type="protein sequence ID" value="TDH19158.1"/>
    <property type="molecule type" value="Genomic_DNA"/>
</dbReference>
<evidence type="ECO:0000313" key="3">
    <source>
        <dbReference type="Proteomes" id="UP000295627"/>
    </source>
</evidence>
<accession>A0A4R5P726</accession>
<protein>
    <submittedName>
        <fullName evidence="2">DUF2273 domain-containing protein</fullName>
    </submittedName>
</protein>
<dbReference type="Pfam" id="PF10031">
    <property type="entry name" value="DUF2273"/>
    <property type="match status" value="1"/>
</dbReference>
<keyword evidence="1" id="KW-0812">Transmembrane</keyword>
<feature type="transmembrane region" description="Helical" evidence="1">
    <location>
        <begin position="12"/>
        <end position="38"/>
    </location>
</feature>
<evidence type="ECO:0000313" key="2">
    <source>
        <dbReference type="EMBL" id="TDH19158.1"/>
    </source>
</evidence>
<dbReference type="InterPro" id="IPR018730">
    <property type="entry name" value="DUF2273"/>
</dbReference>
<proteinExistence type="predicted"/>
<keyword evidence="1" id="KW-0472">Membrane</keyword>
<sequence length="63" mass="6266">MTRMNGNYAVIGLFAGLLLAIAVVTGGLIGFLLAVVLAGAGGAIGAHLDGTIDLTALGRRDRS</sequence>
<keyword evidence="1" id="KW-1133">Transmembrane helix</keyword>
<name>A0A4R5P726_9MYCO</name>
<evidence type="ECO:0000256" key="1">
    <source>
        <dbReference type="SAM" id="Phobius"/>
    </source>
</evidence>
<dbReference type="Proteomes" id="UP000295627">
    <property type="component" value="Unassembled WGS sequence"/>
</dbReference>
<dbReference type="AlphaFoldDB" id="A0A4R5P726"/>